<protein>
    <submittedName>
        <fullName evidence="1">Uncharacterized protein</fullName>
    </submittedName>
</protein>
<dbReference type="Proteomes" id="UP000031982">
    <property type="component" value="Unassembled WGS sequence"/>
</dbReference>
<dbReference type="Pfam" id="PF19651">
    <property type="entry name" value="DUF6154"/>
    <property type="match status" value="1"/>
</dbReference>
<evidence type="ECO:0000313" key="1">
    <source>
        <dbReference type="EMBL" id="KIL77855.1"/>
    </source>
</evidence>
<accession>A0ABR5ASW9</accession>
<keyword evidence="2" id="KW-1185">Reference proteome</keyword>
<reference evidence="1 2" key="1">
    <citation type="submission" date="2015-01" db="EMBL/GenBank/DDBJ databases">
        <title>Genome Assembly of Bacillus badius MTCC 1458.</title>
        <authorList>
            <person name="Verma A."/>
            <person name="Khatri I."/>
            <person name="Mual P."/>
            <person name="Subramanian S."/>
            <person name="Krishnamurthi S."/>
        </authorList>
    </citation>
    <scope>NUCLEOTIDE SEQUENCE [LARGE SCALE GENOMIC DNA]</scope>
    <source>
        <strain evidence="1 2">MTCC 1458</strain>
    </source>
</reference>
<dbReference type="EMBL" id="JXLP01000012">
    <property type="protein sequence ID" value="KIL77855.1"/>
    <property type="molecule type" value="Genomic_DNA"/>
</dbReference>
<dbReference type="InterPro" id="IPR046152">
    <property type="entry name" value="DUF6154"/>
</dbReference>
<gene>
    <name evidence="1" type="ORF">SD77_1184</name>
</gene>
<sequence length="82" mass="9879">MKLVDELFEMYRGKLQGTEEDLDMITLAVLEQLSQKEILSIIKELNEDELTYFFRLYLFEALKQKFDMDSMGDNFDDNRLYH</sequence>
<name>A0ABR5ASW9_BACBA</name>
<dbReference type="GeneID" id="92777729"/>
<comment type="caution">
    <text evidence="1">The sequence shown here is derived from an EMBL/GenBank/DDBJ whole genome shotgun (WGS) entry which is preliminary data.</text>
</comment>
<proteinExistence type="predicted"/>
<evidence type="ECO:0000313" key="2">
    <source>
        <dbReference type="Proteomes" id="UP000031982"/>
    </source>
</evidence>
<organism evidence="1 2">
    <name type="scientific">Bacillus badius</name>
    <dbReference type="NCBI Taxonomy" id="1455"/>
    <lineage>
        <taxon>Bacteria</taxon>
        <taxon>Bacillati</taxon>
        <taxon>Bacillota</taxon>
        <taxon>Bacilli</taxon>
        <taxon>Bacillales</taxon>
        <taxon>Bacillaceae</taxon>
        <taxon>Pseudobacillus</taxon>
    </lineage>
</organism>
<dbReference type="RefSeq" id="WP_041097887.1">
    <property type="nucleotide sequence ID" value="NZ_CP082363.1"/>
</dbReference>